<dbReference type="Proteomes" id="UP000641646">
    <property type="component" value="Unassembled WGS sequence"/>
</dbReference>
<keyword evidence="7" id="KW-0418">Kinase</keyword>
<feature type="domain" description="Histidine kinase" evidence="15">
    <location>
        <begin position="1544"/>
        <end position="1777"/>
    </location>
</feature>
<dbReference type="GO" id="GO:0005524">
    <property type="term" value="F:ATP binding"/>
    <property type="evidence" value="ECO:0007669"/>
    <property type="project" value="UniProtKB-KW"/>
</dbReference>
<dbReference type="SUPFAM" id="SSF55781">
    <property type="entry name" value="GAF domain-like"/>
    <property type="match status" value="1"/>
</dbReference>
<dbReference type="InterPro" id="IPR008271">
    <property type="entry name" value="Ser/Thr_kinase_AS"/>
</dbReference>
<dbReference type="SMART" id="SM00448">
    <property type="entry name" value="REC"/>
    <property type="match status" value="1"/>
</dbReference>
<feature type="domain" description="Protein kinase" evidence="14">
    <location>
        <begin position="7"/>
        <end position="270"/>
    </location>
</feature>
<comment type="subunit">
    <text evidence="10">At low DSF concentrations, interacts with RpfF.</text>
</comment>
<dbReference type="InterPro" id="IPR053159">
    <property type="entry name" value="Hybrid_Histidine_Kinase"/>
</dbReference>
<keyword evidence="18" id="KW-1185">Reference proteome</keyword>
<evidence type="ECO:0000256" key="6">
    <source>
        <dbReference type="ARBA" id="ARBA00022741"/>
    </source>
</evidence>
<dbReference type="Pfam" id="PF01590">
    <property type="entry name" value="GAF"/>
    <property type="match status" value="1"/>
</dbReference>
<dbReference type="FunFam" id="1.10.287.130:FF:000002">
    <property type="entry name" value="Two-component osmosensing histidine kinase"/>
    <property type="match status" value="1"/>
</dbReference>
<comment type="similarity">
    <text evidence="2">In the N-terminal section; belongs to the phytochrome family.</text>
</comment>
<evidence type="ECO:0000256" key="13">
    <source>
        <dbReference type="PROSITE-ProRule" id="PRU00169"/>
    </source>
</evidence>
<evidence type="ECO:0000256" key="3">
    <source>
        <dbReference type="ARBA" id="ARBA00012438"/>
    </source>
</evidence>
<dbReference type="Gene3D" id="3.40.50.300">
    <property type="entry name" value="P-loop containing nucleotide triphosphate hydrolases"/>
    <property type="match status" value="1"/>
</dbReference>
<keyword evidence="9" id="KW-0902">Two-component regulatory system</keyword>
<dbReference type="Gene3D" id="3.30.200.20">
    <property type="entry name" value="Phosphorylase Kinase, domain 1"/>
    <property type="match status" value="1"/>
</dbReference>
<dbReference type="InterPro" id="IPR003018">
    <property type="entry name" value="GAF"/>
</dbReference>
<protein>
    <recommendedName>
        <fullName evidence="12">Circadian input-output histidine kinase CikA</fullName>
        <ecNumber evidence="3">2.7.13.3</ecNumber>
    </recommendedName>
    <alternativeName>
        <fullName evidence="11">Sensory/regulatory protein RpfC</fullName>
    </alternativeName>
</protein>
<dbReference type="InterPro" id="IPR036097">
    <property type="entry name" value="HisK_dim/P_sf"/>
</dbReference>
<dbReference type="PROSITE" id="PS50011">
    <property type="entry name" value="PROTEIN_KINASE_DOM"/>
    <property type="match status" value="1"/>
</dbReference>
<dbReference type="InterPro" id="IPR041664">
    <property type="entry name" value="AAA_16"/>
</dbReference>
<dbReference type="PANTHER" id="PTHR43642">
    <property type="entry name" value="HYBRID SIGNAL TRANSDUCTION HISTIDINE KINASE G"/>
    <property type="match status" value="1"/>
</dbReference>
<evidence type="ECO:0000256" key="1">
    <source>
        <dbReference type="ARBA" id="ARBA00000085"/>
    </source>
</evidence>
<dbReference type="CDD" id="cd14014">
    <property type="entry name" value="STKc_PknB_like"/>
    <property type="match status" value="1"/>
</dbReference>
<dbReference type="SUPFAM" id="SSF56112">
    <property type="entry name" value="Protein kinase-like (PK-like)"/>
    <property type="match status" value="1"/>
</dbReference>
<dbReference type="InterPro" id="IPR003661">
    <property type="entry name" value="HisK_dim/P_dom"/>
</dbReference>
<comment type="caution">
    <text evidence="17">The sequence shown here is derived from an EMBL/GenBank/DDBJ whole genome shotgun (WGS) entry which is preliminary data.</text>
</comment>
<feature type="modified residue" description="4-aspartylphosphate" evidence="13">
    <location>
        <position position="1852"/>
    </location>
</feature>
<dbReference type="SMART" id="SM00065">
    <property type="entry name" value="GAF"/>
    <property type="match status" value="1"/>
</dbReference>
<dbReference type="SUPFAM" id="SSF55874">
    <property type="entry name" value="ATPase domain of HSP90 chaperone/DNA topoisomerase II/histidine kinase"/>
    <property type="match status" value="1"/>
</dbReference>
<evidence type="ECO:0000256" key="4">
    <source>
        <dbReference type="ARBA" id="ARBA00022553"/>
    </source>
</evidence>
<dbReference type="InterPro" id="IPR001789">
    <property type="entry name" value="Sig_transdc_resp-reg_receiver"/>
</dbReference>
<evidence type="ECO:0000256" key="8">
    <source>
        <dbReference type="ARBA" id="ARBA00022840"/>
    </source>
</evidence>
<gene>
    <name evidence="17" type="ORF">H6G03_11630</name>
</gene>
<evidence type="ECO:0000259" key="16">
    <source>
        <dbReference type="PROSITE" id="PS50110"/>
    </source>
</evidence>
<dbReference type="InterPro" id="IPR027417">
    <property type="entry name" value="P-loop_NTPase"/>
</dbReference>
<dbReference type="InterPro" id="IPR029016">
    <property type="entry name" value="GAF-like_dom_sf"/>
</dbReference>
<dbReference type="SUPFAM" id="SSF52540">
    <property type="entry name" value="P-loop containing nucleoside triphosphate hydrolases"/>
    <property type="match status" value="1"/>
</dbReference>
<evidence type="ECO:0000256" key="5">
    <source>
        <dbReference type="ARBA" id="ARBA00022679"/>
    </source>
</evidence>
<evidence type="ECO:0000259" key="15">
    <source>
        <dbReference type="PROSITE" id="PS50109"/>
    </source>
</evidence>
<dbReference type="RefSeq" id="WP_190464560.1">
    <property type="nucleotide sequence ID" value="NZ_JACJPW010000025.1"/>
</dbReference>
<name>A0A926ZGN6_9CYAN</name>
<dbReference type="Pfam" id="PF00512">
    <property type="entry name" value="HisKA"/>
    <property type="match status" value="1"/>
</dbReference>
<dbReference type="EC" id="2.7.13.3" evidence="3"/>
<dbReference type="InterPro" id="IPR003594">
    <property type="entry name" value="HATPase_dom"/>
</dbReference>
<dbReference type="Gene3D" id="3.40.50.2300">
    <property type="match status" value="1"/>
</dbReference>
<dbReference type="CDD" id="cd00082">
    <property type="entry name" value="HisKA"/>
    <property type="match status" value="1"/>
</dbReference>
<dbReference type="GO" id="GO:0000155">
    <property type="term" value="F:phosphorelay sensor kinase activity"/>
    <property type="evidence" value="ECO:0007669"/>
    <property type="project" value="InterPro"/>
</dbReference>
<organism evidence="17 18">
    <name type="scientific">Aerosakkonema funiforme FACHB-1375</name>
    <dbReference type="NCBI Taxonomy" id="2949571"/>
    <lineage>
        <taxon>Bacteria</taxon>
        <taxon>Bacillati</taxon>
        <taxon>Cyanobacteriota</taxon>
        <taxon>Cyanophyceae</taxon>
        <taxon>Oscillatoriophycideae</taxon>
        <taxon>Aerosakkonematales</taxon>
        <taxon>Aerosakkonemataceae</taxon>
        <taxon>Aerosakkonema</taxon>
    </lineage>
</organism>
<dbReference type="Gene3D" id="3.30.565.10">
    <property type="entry name" value="Histidine kinase-like ATPase, C-terminal domain"/>
    <property type="match status" value="1"/>
</dbReference>
<dbReference type="CDD" id="cd17546">
    <property type="entry name" value="REC_hyHK_CKI1_RcsC-like"/>
    <property type="match status" value="1"/>
</dbReference>
<dbReference type="EMBL" id="JACJPW010000025">
    <property type="protein sequence ID" value="MBD2181749.1"/>
    <property type="molecule type" value="Genomic_DNA"/>
</dbReference>
<dbReference type="Gene3D" id="1.10.287.130">
    <property type="match status" value="1"/>
</dbReference>
<dbReference type="Pfam" id="PF00069">
    <property type="entry name" value="Pkinase"/>
    <property type="match status" value="1"/>
</dbReference>
<dbReference type="PROSITE" id="PS50110">
    <property type="entry name" value="RESPONSE_REGULATORY"/>
    <property type="match status" value="1"/>
</dbReference>
<evidence type="ECO:0000256" key="12">
    <source>
        <dbReference type="ARBA" id="ARBA00074306"/>
    </source>
</evidence>
<evidence type="ECO:0000256" key="10">
    <source>
        <dbReference type="ARBA" id="ARBA00064003"/>
    </source>
</evidence>
<keyword evidence="6" id="KW-0547">Nucleotide-binding</keyword>
<evidence type="ECO:0000259" key="14">
    <source>
        <dbReference type="PROSITE" id="PS50011"/>
    </source>
</evidence>
<dbReference type="Pfam" id="PF02518">
    <property type="entry name" value="HATPase_c"/>
    <property type="match status" value="1"/>
</dbReference>
<evidence type="ECO:0000256" key="11">
    <source>
        <dbReference type="ARBA" id="ARBA00068150"/>
    </source>
</evidence>
<dbReference type="InterPro" id="IPR000719">
    <property type="entry name" value="Prot_kinase_dom"/>
</dbReference>
<dbReference type="InterPro" id="IPR036890">
    <property type="entry name" value="HATPase_C_sf"/>
</dbReference>
<dbReference type="SUPFAM" id="SSF47384">
    <property type="entry name" value="Homodimeric domain of signal transducing histidine kinase"/>
    <property type="match status" value="1"/>
</dbReference>
<dbReference type="SMART" id="SM00387">
    <property type="entry name" value="HATPase_c"/>
    <property type="match status" value="1"/>
</dbReference>
<dbReference type="PANTHER" id="PTHR43642:SF1">
    <property type="entry name" value="HYBRID SIGNAL TRANSDUCTION HISTIDINE KINASE G"/>
    <property type="match status" value="1"/>
</dbReference>
<dbReference type="InterPro" id="IPR005467">
    <property type="entry name" value="His_kinase_dom"/>
</dbReference>
<keyword evidence="4 13" id="KW-0597">Phosphoprotein</keyword>
<keyword evidence="8" id="KW-0067">ATP-binding</keyword>
<sequence>MIVIPGYELIEVIHQGAATVIYRGTRQKDQMPAIVKILIAENPTLADIAHIKQEYSIPKNLNIEGIVKPLSLENYQNRLVLVLEDFGGISLKKLSEQGFLDLSTFFDCALQLVETLGHLHTHRIIHKDIKPKNIIVNSKTGIVKITDFGIATQLFRETQQISNPELLEGTLAYMSPEQTGRMNRIIDYRTDFYSLGVSFYEILTGTLPFNSKEPLELVYSHIAQTPTHPHQLNADIPPVLSSIVMKLMAKNAEERYQSAAGLKADLEKCLSALQSTGKIDDFVPGKMDKSGQLSIPQKLYGRELEVKQLLDAFARVVGSSEFSVWHSKIEEKTQKLNKDDGNDRPYKIPNTRSEMMLVSGYSGIGKSSLVNEVHKPIVRERGYFIAGKFDQFKRDIPYASIIQAFQDLMRQLLTESTEKLQIWKDKLLAALGTNGQVIVDVIPEVELIIGKQPEVPQLGPTESQNRFNRVFQDFIHVFTQPQHPLVLFLDDLQWADAASLKLIQLLMTEQNSQYLLLIGAYRDNEVSPAHPLMHTIYEIEQAEAIVNKITLYPLEIGHVRQIIADTLYDSEQSIALANLLFHKTQGNPFFLTQMLKTLYQEQLLSFDFSKGIWLWDIEQIQAFGITDLGVVELVANNIRKLSQATQEALKLAACIGDRFNLDILAIISEKPLSEATENLWSALQVGLILPLNKDYKIPRFFDSEELKNFSFDNCRLGYRFLHDRVQQAAYSLIPDALKQSTHLKIGQLLLQNTPSEQIEANIFDIVNQLNIGIELLTEPNQRHELAQLNLLAGKKAKQSTAYEPALKYFTAGLNILENDSWLTQYQLTLDFYLEKIECNYIIQHFEKAEKLVYQALSQAKNNLDRAKINSIRLIHYQNNARYEEAIRVGLSTLELFGVTLPYSPSQTDILSTAKKVKKSLGKRKIADLIDAPELVDEASKIAILILINLVPPTYLINQPLLALSVLTMVNICLKQGNTNLSGFVYAWYGTMLCGKFYEYETGYEFGVIALKINDKFHNTSLNGRIYMSFGNFILPWRKPLKENIEIQKKAYSAAMAVGDFSWCHHSALFCFWQRLMICQNLNSLLDEFDNYVGFAIDTEPTAGWALRVQQSVLSNLTGKTESKFSLSYAGFDESIALETFQQTAYAYGISTYYFSKAFIYLIYENYAEADRMITEAEKTLAVVDTQFQLALHYIYKSLIILGLYASANSTEKKEYLSALQENCKKLKNWANNCPENFLPHWLLVEAEISRVRGNNWQATQFYDRAIASAKDNALLPTEALAYEWAAKFYLEFERTEIAETYMTKAHSSYSRWGATRKVEDLQKKYAQLIIPSRGVPILSSDVKTTRTSTASSEVLDLSTVLKASQAIASEIILDKLLQNLMKILIENAAAETGVLILNKDNQLLIEATGNHKQDSVTVLQSIPVKISADIPISLIKYVARTKEVLVLNDATAEDTFNTDAYIKKRQPKSILCTPIFHQGELSGILYLENNLTIGAFNPKRLEVLKLLSAQAAISIRNAVLYQQSQTYAQAAETANRAKSEFLANMSHELRTPLNAILGFTQVMSRDSSLSSEHQQHLQIVSRSGEHLLSLIDNILEMSKIEAGRLTLYESSFDLIRLLDTLEKMLRLRSESKGLKLIFELDADIPQYVKTDEIKLRSCLINLLGNAIKFTERGSVTLRVKGKGKNYVHKQSQLQVKSQDYLILTFEVEDTGPGIAPEEIDLLFEPFGQTETGRKSQQGTGLGLPISRKFVQLMGGDISVSCGLGKGAIFNFDIQVGLGEATEIETTQQKSKAIGLAPDQREYRILVVEDRLENRLLLTQLLTEIGFAVRSAENGQEAVTLWSSWKPDLIWMDIRMPVMNGYEATKQIRAREKEKWENGEMGIPSSQSPTIIIALTANAFEEDRRLALSVGCDDFVRKPFQESEIFEKMAQYLGVLYLYEEAKSLNEELSSTGGDLRENTESNRLSSSIPNLKEALAQMPAEWVAKLHAAAISAREKEIGKLLEEIPPENIGLAEALAKKVQDFRLDQIIDLTSNV</sequence>
<dbReference type="InterPro" id="IPR004358">
    <property type="entry name" value="Sig_transdc_His_kin-like_C"/>
</dbReference>
<comment type="catalytic activity">
    <reaction evidence="1">
        <text>ATP + protein L-histidine = ADP + protein N-phospho-L-histidine.</text>
        <dbReference type="EC" id="2.7.13.3"/>
    </reaction>
</comment>
<dbReference type="Gene3D" id="1.10.510.10">
    <property type="entry name" value="Transferase(Phosphotransferase) domain 1"/>
    <property type="match status" value="1"/>
</dbReference>
<proteinExistence type="inferred from homology"/>
<dbReference type="FunFam" id="3.30.565.10:FF:000010">
    <property type="entry name" value="Sensor histidine kinase RcsC"/>
    <property type="match status" value="1"/>
</dbReference>
<dbReference type="Pfam" id="PF13191">
    <property type="entry name" value="AAA_16"/>
    <property type="match status" value="1"/>
</dbReference>
<feature type="domain" description="Response regulatory" evidence="16">
    <location>
        <begin position="1803"/>
        <end position="1932"/>
    </location>
</feature>
<evidence type="ECO:0000313" key="17">
    <source>
        <dbReference type="EMBL" id="MBD2181749.1"/>
    </source>
</evidence>
<evidence type="ECO:0000256" key="2">
    <source>
        <dbReference type="ARBA" id="ARBA00006402"/>
    </source>
</evidence>
<evidence type="ECO:0000256" key="9">
    <source>
        <dbReference type="ARBA" id="ARBA00023012"/>
    </source>
</evidence>
<dbReference type="PROSITE" id="PS50109">
    <property type="entry name" value="HIS_KIN"/>
    <property type="match status" value="1"/>
</dbReference>
<dbReference type="SMART" id="SM00388">
    <property type="entry name" value="HisKA"/>
    <property type="match status" value="1"/>
</dbReference>
<dbReference type="InterPro" id="IPR011009">
    <property type="entry name" value="Kinase-like_dom_sf"/>
</dbReference>
<dbReference type="Pfam" id="PF00072">
    <property type="entry name" value="Response_reg"/>
    <property type="match status" value="1"/>
</dbReference>
<dbReference type="SUPFAM" id="SSF52172">
    <property type="entry name" value="CheY-like"/>
    <property type="match status" value="1"/>
</dbReference>
<dbReference type="CDD" id="cd16922">
    <property type="entry name" value="HATPase_EvgS-ArcB-TorS-like"/>
    <property type="match status" value="1"/>
</dbReference>
<keyword evidence="5" id="KW-0808">Transferase</keyword>
<accession>A0A926ZGN6</accession>
<dbReference type="InterPro" id="IPR011006">
    <property type="entry name" value="CheY-like_superfamily"/>
</dbReference>
<evidence type="ECO:0000313" key="18">
    <source>
        <dbReference type="Proteomes" id="UP000641646"/>
    </source>
</evidence>
<evidence type="ECO:0000256" key="7">
    <source>
        <dbReference type="ARBA" id="ARBA00022777"/>
    </source>
</evidence>
<reference evidence="17" key="2">
    <citation type="submission" date="2020-08" db="EMBL/GenBank/DDBJ databases">
        <authorList>
            <person name="Chen M."/>
            <person name="Teng W."/>
            <person name="Zhao L."/>
            <person name="Hu C."/>
            <person name="Zhou Y."/>
            <person name="Han B."/>
            <person name="Song L."/>
            <person name="Shu W."/>
        </authorList>
    </citation>
    <scope>NUCLEOTIDE SEQUENCE</scope>
    <source>
        <strain evidence="17">FACHB-1375</strain>
    </source>
</reference>
<reference evidence="17" key="1">
    <citation type="journal article" date="2015" name="ISME J.">
        <title>Draft Genome Sequence of Streptomyces incarnatus NRRL8089, which Produces the Nucleoside Antibiotic Sinefungin.</title>
        <authorList>
            <person name="Oshima K."/>
            <person name="Hattori M."/>
            <person name="Shimizu H."/>
            <person name="Fukuda K."/>
            <person name="Nemoto M."/>
            <person name="Inagaki K."/>
            <person name="Tamura T."/>
        </authorList>
    </citation>
    <scope>NUCLEOTIDE SEQUENCE</scope>
    <source>
        <strain evidence="17">FACHB-1375</strain>
    </source>
</reference>
<dbReference type="SMART" id="SM00220">
    <property type="entry name" value="S_TKc"/>
    <property type="match status" value="1"/>
</dbReference>
<dbReference type="PRINTS" id="PR00344">
    <property type="entry name" value="BCTRLSENSOR"/>
</dbReference>
<dbReference type="Gene3D" id="3.30.450.40">
    <property type="match status" value="1"/>
</dbReference>
<dbReference type="PROSITE" id="PS00108">
    <property type="entry name" value="PROTEIN_KINASE_ST"/>
    <property type="match status" value="1"/>
</dbReference>